<proteinExistence type="inferred from homology"/>
<dbReference type="InterPro" id="IPR002549">
    <property type="entry name" value="AI-2E-like"/>
</dbReference>
<accession>A0A3A4AFV4</accession>
<keyword evidence="3" id="KW-0813">Transport</keyword>
<feature type="transmembrane region" description="Helical" evidence="9">
    <location>
        <begin position="289"/>
        <end position="310"/>
    </location>
</feature>
<evidence type="ECO:0000313" key="10">
    <source>
        <dbReference type="EMBL" id="RJL24523.1"/>
    </source>
</evidence>
<dbReference type="GO" id="GO:0055085">
    <property type="term" value="P:transmembrane transport"/>
    <property type="evidence" value="ECO:0007669"/>
    <property type="project" value="TreeGrafter"/>
</dbReference>
<keyword evidence="5 9" id="KW-0812">Transmembrane</keyword>
<evidence type="ECO:0000256" key="9">
    <source>
        <dbReference type="SAM" id="Phobius"/>
    </source>
</evidence>
<dbReference type="Pfam" id="PF01594">
    <property type="entry name" value="AI-2E_transport"/>
    <property type="match status" value="1"/>
</dbReference>
<evidence type="ECO:0000256" key="6">
    <source>
        <dbReference type="ARBA" id="ARBA00022989"/>
    </source>
</evidence>
<keyword evidence="4" id="KW-1003">Cell membrane</keyword>
<feature type="transmembrane region" description="Helical" evidence="9">
    <location>
        <begin position="101"/>
        <end position="122"/>
    </location>
</feature>
<evidence type="ECO:0000256" key="1">
    <source>
        <dbReference type="ARBA" id="ARBA00004651"/>
    </source>
</evidence>
<feature type="transmembrane region" description="Helical" evidence="9">
    <location>
        <begin position="134"/>
        <end position="155"/>
    </location>
</feature>
<feature type="region of interest" description="Disordered" evidence="8">
    <location>
        <begin position="1"/>
        <end position="69"/>
    </location>
</feature>
<comment type="caution">
    <text evidence="10">The sequence shown here is derived from an EMBL/GenBank/DDBJ whole genome shotgun (WGS) entry which is preliminary data.</text>
</comment>
<keyword evidence="11" id="KW-1185">Reference proteome</keyword>
<feature type="transmembrane region" description="Helical" evidence="9">
    <location>
        <begin position="322"/>
        <end position="347"/>
    </location>
</feature>
<reference evidence="10 11" key="1">
    <citation type="submission" date="2018-09" db="EMBL/GenBank/DDBJ databases">
        <title>YIM 75507 draft genome.</title>
        <authorList>
            <person name="Tang S."/>
            <person name="Feng Y."/>
        </authorList>
    </citation>
    <scope>NUCLEOTIDE SEQUENCE [LARGE SCALE GENOMIC DNA]</scope>
    <source>
        <strain evidence="10 11">YIM 75507</strain>
    </source>
</reference>
<dbReference type="EMBL" id="QZEY01000015">
    <property type="protein sequence ID" value="RJL24523.1"/>
    <property type="molecule type" value="Genomic_DNA"/>
</dbReference>
<evidence type="ECO:0000256" key="8">
    <source>
        <dbReference type="SAM" id="MobiDB-lite"/>
    </source>
</evidence>
<feature type="transmembrane region" description="Helical" evidence="9">
    <location>
        <begin position="212"/>
        <end position="238"/>
    </location>
</feature>
<feature type="transmembrane region" description="Helical" evidence="9">
    <location>
        <begin position="367"/>
        <end position="400"/>
    </location>
</feature>
<dbReference type="PANTHER" id="PTHR21716">
    <property type="entry name" value="TRANSMEMBRANE PROTEIN"/>
    <property type="match status" value="1"/>
</dbReference>
<evidence type="ECO:0000313" key="11">
    <source>
        <dbReference type="Proteomes" id="UP000265768"/>
    </source>
</evidence>
<dbReference type="Proteomes" id="UP000265768">
    <property type="component" value="Unassembled WGS sequence"/>
</dbReference>
<comment type="similarity">
    <text evidence="2">Belongs to the autoinducer-2 exporter (AI-2E) (TC 2.A.86) family.</text>
</comment>
<dbReference type="OrthoDB" id="4016357at2"/>
<evidence type="ECO:0000256" key="7">
    <source>
        <dbReference type="ARBA" id="ARBA00023136"/>
    </source>
</evidence>
<dbReference type="RefSeq" id="WP_119929900.1">
    <property type="nucleotide sequence ID" value="NZ_QZEY01000015.1"/>
</dbReference>
<dbReference type="AlphaFoldDB" id="A0A3A4AFV4"/>
<organism evidence="10 11">
    <name type="scientific">Bailinhaonella thermotolerans</name>
    <dbReference type="NCBI Taxonomy" id="1070861"/>
    <lineage>
        <taxon>Bacteria</taxon>
        <taxon>Bacillati</taxon>
        <taxon>Actinomycetota</taxon>
        <taxon>Actinomycetes</taxon>
        <taxon>Streptosporangiales</taxon>
        <taxon>Streptosporangiaceae</taxon>
        <taxon>Bailinhaonella</taxon>
    </lineage>
</organism>
<feature type="compositionally biased region" description="Gly residues" evidence="8">
    <location>
        <begin position="33"/>
        <end position="51"/>
    </location>
</feature>
<evidence type="ECO:0000256" key="3">
    <source>
        <dbReference type="ARBA" id="ARBA00022448"/>
    </source>
</evidence>
<evidence type="ECO:0000256" key="2">
    <source>
        <dbReference type="ARBA" id="ARBA00009773"/>
    </source>
</evidence>
<evidence type="ECO:0000256" key="5">
    <source>
        <dbReference type="ARBA" id="ARBA00022692"/>
    </source>
</evidence>
<evidence type="ECO:0000256" key="4">
    <source>
        <dbReference type="ARBA" id="ARBA00022475"/>
    </source>
</evidence>
<comment type="subcellular location">
    <subcellularLocation>
        <location evidence="1">Cell membrane</location>
        <topology evidence="1">Multi-pass membrane protein</topology>
    </subcellularLocation>
</comment>
<feature type="transmembrane region" description="Helical" evidence="9">
    <location>
        <begin position="78"/>
        <end position="95"/>
    </location>
</feature>
<keyword evidence="7 9" id="KW-0472">Membrane</keyword>
<dbReference type="PANTHER" id="PTHR21716:SF53">
    <property type="entry name" value="PERMEASE PERM-RELATED"/>
    <property type="match status" value="1"/>
</dbReference>
<protein>
    <submittedName>
        <fullName evidence="10">AI-2E family transporter</fullName>
    </submittedName>
</protein>
<sequence>MSVETGATPAPDHAPDHASVRPEPATSPETAGPGPGGGAVPDEGAGTGEGSPGVRDQERDEAPRLFGEPGKPFARSPFLFGLTGALGVFTAWLLVQSLAKAAGVLMLIVVSMFLAVGLNPVVERLQRRRIPRRWSISIVFTGVIGFFVVFGLAIVPPVTTEATQLIESVPGHLTDLRNNETLKRLDADYEILKRVESYLASGDLGTKVAGGILGVGAVVLDAVFSVFTVLVLTLYFLGSLPMIKQYGLRLVPRSRRRRTALIGDQILDGIGGYVGGNVLISVIAGVVSYAFLLIAGAKYALALALLVAIMDLIPMVGATLGAVMVTAVGFLQSAPLGIACAIFFLVYQQVENYVIYPRVMKRSVDVAPALTVIAALVGGALLGILGALLAIPIAAAIVLILREVVIPRQDAA</sequence>
<gene>
    <name evidence="10" type="ORF">D5H75_29860</name>
</gene>
<name>A0A3A4AFV4_9ACTN</name>
<keyword evidence="6 9" id="KW-1133">Transmembrane helix</keyword>
<dbReference type="GO" id="GO:0005886">
    <property type="term" value="C:plasma membrane"/>
    <property type="evidence" value="ECO:0007669"/>
    <property type="project" value="UniProtKB-SubCell"/>
</dbReference>